<dbReference type="InterPro" id="IPR009381">
    <property type="entry name" value="Trehalose_catabolism_ThuA_prok"/>
</dbReference>
<evidence type="ECO:0000313" key="2">
    <source>
        <dbReference type="EMBL" id="KQL50742.1"/>
    </source>
</evidence>
<dbReference type="AlphaFoldDB" id="A0A0Q3T9M3"/>
<accession>A0A0Q3T9M3</accession>
<evidence type="ECO:0000259" key="1">
    <source>
        <dbReference type="Pfam" id="PF06283"/>
    </source>
</evidence>
<dbReference type="RefSeq" id="WP_055742349.1">
    <property type="nucleotide sequence ID" value="NZ_JAAIWL010000012.1"/>
</dbReference>
<dbReference type="STRING" id="157838.AN964_24265"/>
<dbReference type="OrthoDB" id="252909at2"/>
<dbReference type="PATRIC" id="fig|157838.3.peg.5340"/>
<reference evidence="2 3" key="1">
    <citation type="submission" date="2015-09" db="EMBL/GenBank/DDBJ databases">
        <title>Genome sequencing project for genomic taxonomy and phylogenomics of Bacillus-like bacteria.</title>
        <authorList>
            <person name="Liu B."/>
            <person name="Wang J."/>
            <person name="Zhu Y."/>
            <person name="Liu G."/>
            <person name="Chen Q."/>
            <person name="Chen Z."/>
            <person name="Lan J."/>
            <person name="Che J."/>
            <person name="Ge C."/>
            <person name="Shi H."/>
            <person name="Pan Z."/>
            <person name="Liu X."/>
        </authorList>
    </citation>
    <scope>NUCLEOTIDE SEQUENCE [LARGE SCALE GENOMIC DNA]</scope>
    <source>
        <strain evidence="2 3">LMG 18435</strain>
    </source>
</reference>
<dbReference type="InterPro" id="IPR029010">
    <property type="entry name" value="ThuA-like"/>
</dbReference>
<evidence type="ECO:0000313" key="3">
    <source>
        <dbReference type="Proteomes" id="UP000051888"/>
    </source>
</evidence>
<gene>
    <name evidence="2" type="ORF">AN964_24265</name>
</gene>
<name>A0A0Q3T9M3_9BACI</name>
<dbReference type="Gene3D" id="3.40.50.880">
    <property type="match status" value="1"/>
</dbReference>
<dbReference type="GO" id="GO:0016740">
    <property type="term" value="F:transferase activity"/>
    <property type="evidence" value="ECO:0007669"/>
    <property type="project" value="UniProtKB-KW"/>
</dbReference>
<sequence>MVKVTVWNENRHEKKNPVVAGIYPNGIHGAISAFLEKGGFDVKTATLDEPEHGLTDEVLANTDVLVWWGHIAHDEVSDETVNKVVSRVLDGMGLIVLHSGHFSKVFKKLMGTSCDLKWREADDRERLWVVDPSHPIVAGLNQYIELEKEEMYGEHFDVPAPDELIFLSWFEGGEVFRSGCTYRRGNGKVFYFRPGHETYPTYHNEEIQKVITNAVKWAAPVDHARPVYGNAKPLEEISKK</sequence>
<dbReference type="Proteomes" id="UP000051888">
    <property type="component" value="Unassembled WGS sequence"/>
</dbReference>
<dbReference type="Pfam" id="PF06283">
    <property type="entry name" value="ThuA"/>
    <property type="match status" value="1"/>
</dbReference>
<keyword evidence="2" id="KW-0315">Glutamine amidotransferase</keyword>
<dbReference type="EMBL" id="LJJC01000015">
    <property type="protein sequence ID" value="KQL50742.1"/>
    <property type="molecule type" value="Genomic_DNA"/>
</dbReference>
<keyword evidence="2" id="KW-0808">Transferase</keyword>
<feature type="domain" description="ThuA-like" evidence="1">
    <location>
        <begin position="3"/>
        <end position="218"/>
    </location>
</feature>
<keyword evidence="3" id="KW-1185">Reference proteome</keyword>
<protein>
    <submittedName>
        <fullName evidence="2">Glutamine amidotransferase</fullName>
    </submittedName>
</protein>
<dbReference type="SUPFAM" id="SSF52317">
    <property type="entry name" value="Class I glutamine amidotransferase-like"/>
    <property type="match status" value="1"/>
</dbReference>
<proteinExistence type="predicted"/>
<dbReference type="InterPro" id="IPR029062">
    <property type="entry name" value="Class_I_gatase-like"/>
</dbReference>
<comment type="caution">
    <text evidence="2">The sequence shown here is derived from an EMBL/GenBank/DDBJ whole genome shotgun (WGS) entry which is preliminary data.</text>
</comment>
<organism evidence="2 3">
    <name type="scientific">Heyndrickxia shackletonii</name>
    <dbReference type="NCBI Taxonomy" id="157838"/>
    <lineage>
        <taxon>Bacteria</taxon>
        <taxon>Bacillati</taxon>
        <taxon>Bacillota</taxon>
        <taxon>Bacilli</taxon>
        <taxon>Bacillales</taxon>
        <taxon>Bacillaceae</taxon>
        <taxon>Heyndrickxia</taxon>
    </lineage>
</organism>
<dbReference type="PIRSF" id="PIRSF030013">
    <property type="entry name" value="ThuA"/>
    <property type="match status" value="1"/>
</dbReference>